<dbReference type="PANTHER" id="PTHR33802">
    <property type="entry name" value="SI:CH211-161H7.5-RELATED"/>
    <property type="match status" value="1"/>
</dbReference>
<feature type="transmembrane region" description="Helical" evidence="1">
    <location>
        <begin position="138"/>
        <end position="159"/>
    </location>
</feature>
<evidence type="ECO:0000313" key="2">
    <source>
        <dbReference type="EMBL" id="WKK81006.2"/>
    </source>
</evidence>
<feature type="transmembrane region" description="Helical" evidence="1">
    <location>
        <begin position="179"/>
        <end position="197"/>
    </location>
</feature>
<sequence>MKKLIGILNLISVVLIIYWNYVVSTGAINGNQMGKLSDNINSLFTPAGYAFSIWGIIYTGLLINAFWYLIQAFRNKYNDTLAQQGIWLIVANVASGAWLWFWLNEQFLISVFCMLGILISLMVAIVKLDMEKWDAPKSIIGFVWWPISLYAGWITVATVTNIAAYLKTENFNALFSEEVWTIIMILITTILFLYFLYTRFMREFNAVAVWALIAIAVEQWEAFQAISYTAISCAIIITILSIIQGFKYRKSNPFYPDFLKK</sequence>
<dbReference type="Proteomes" id="UP001232019">
    <property type="component" value="Chromosome"/>
</dbReference>
<proteinExistence type="predicted"/>
<reference evidence="2" key="1">
    <citation type="submission" date="2023-08" db="EMBL/GenBank/DDBJ databases">
        <title>Comparative genomics and taxonomic characterization of three novel marine species of genus Marivirga.</title>
        <authorList>
            <person name="Muhammad N."/>
            <person name="Kim S.-G."/>
        </authorList>
    </citation>
    <scope>NUCLEOTIDE SEQUENCE</scope>
    <source>
        <strain evidence="2">BKB1-2</strain>
    </source>
</reference>
<evidence type="ECO:0000256" key="1">
    <source>
        <dbReference type="SAM" id="Phobius"/>
    </source>
</evidence>
<dbReference type="Gene3D" id="1.20.1260.100">
    <property type="entry name" value="TspO/MBR protein"/>
    <property type="match status" value="1"/>
</dbReference>
<evidence type="ECO:0008006" key="3">
    <source>
        <dbReference type="Google" id="ProtNLM"/>
    </source>
</evidence>
<dbReference type="PANTHER" id="PTHR33802:SF1">
    <property type="entry name" value="XK-RELATED PROTEIN"/>
    <property type="match status" value="1"/>
</dbReference>
<feature type="transmembrane region" description="Helical" evidence="1">
    <location>
        <begin position="204"/>
        <end position="220"/>
    </location>
</feature>
<keyword evidence="1" id="KW-1133">Transmembrane helix</keyword>
<dbReference type="AlphaFoldDB" id="A0AA49GDY2"/>
<gene>
    <name evidence="2" type="ORF">QYS47_00960</name>
</gene>
<feature type="transmembrane region" description="Helical" evidence="1">
    <location>
        <begin position="107"/>
        <end position="126"/>
    </location>
</feature>
<dbReference type="InterPro" id="IPR038330">
    <property type="entry name" value="TspO/MBR-related_sf"/>
</dbReference>
<accession>A0AA49GDY2</accession>
<keyword evidence="1" id="KW-0812">Transmembrane</keyword>
<feature type="transmembrane region" description="Helical" evidence="1">
    <location>
        <begin position="226"/>
        <end position="246"/>
    </location>
</feature>
<name>A0AA49GDY2_9BACT</name>
<feature type="transmembrane region" description="Helical" evidence="1">
    <location>
        <begin position="81"/>
        <end position="101"/>
    </location>
</feature>
<organism evidence="2">
    <name type="scientific">Marivirga arenosa</name>
    <dbReference type="NCBI Taxonomy" id="3059076"/>
    <lineage>
        <taxon>Bacteria</taxon>
        <taxon>Pseudomonadati</taxon>
        <taxon>Bacteroidota</taxon>
        <taxon>Cytophagia</taxon>
        <taxon>Cytophagales</taxon>
        <taxon>Marivirgaceae</taxon>
        <taxon>Marivirga</taxon>
    </lineage>
</organism>
<dbReference type="KEGG" id="marp:QYS47_00960"/>
<dbReference type="RefSeq" id="WP_322345569.1">
    <property type="nucleotide sequence ID" value="NZ_CP129968.2"/>
</dbReference>
<feature type="transmembrane region" description="Helical" evidence="1">
    <location>
        <begin position="7"/>
        <end position="28"/>
    </location>
</feature>
<dbReference type="EMBL" id="CP129968">
    <property type="protein sequence ID" value="WKK81006.2"/>
    <property type="molecule type" value="Genomic_DNA"/>
</dbReference>
<feature type="transmembrane region" description="Helical" evidence="1">
    <location>
        <begin position="48"/>
        <end position="69"/>
    </location>
</feature>
<protein>
    <recommendedName>
        <fullName evidence="3">Tryptophan-rich sensory protein</fullName>
    </recommendedName>
</protein>
<keyword evidence="1" id="KW-0472">Membrane</keyword>